<evidence type="ECO:0000313" key="2">
    <source>
        <dbReference type="Proteomes" id="UP000799291"/>
    </source>
</evidence>
<reference evidence="1" key="1">
    <citation type="journal article" date="2020" name="Stud. Mycol.">
        <title>101 Dothideomycetes genomes: a test case for predicting lifestyles and emergence of pathogens.</title>
        <authorList>
            <person name="Haridas S."/>
            <person name="Albert R."/>
            <person name="Binder M."/>
            <person name="Bloem J."/>
            <person name="Labutti K."/>
            <person name="Salamov A."/>
            <person name="Andreopoulos B."/>
            <person name="Baker S."/>
            <person name="Barry K."/>
            <person name="Bills G."/>
            <person name="Bluhm B."/>
            <person name="Cannon C."/>
            <person name="Castanera R."/>
            <person name="Culley D."/>
            <person name="Daum C."/>
            <person name="Ezra D."/>
            <person name="Gonzalez J."/>
            <person name="Henrissat B."/>
            <person name="Kuo A."/>
            <person name="Liang C."/>
            <person name="Lipzen A."/>
            <person name="Lutzoni F."/>
            <person name="Magnuson J."/>
            <person name="Mondo S."/>
            <person name="Nolan M."/>
            <person name="Ohm R."/>
            <person name="Pangilinan J."/>
            <person name="Park H.-J."/>
            <person name="Ramirez L."/>
            <person name="Alfaro M."/>
            <person name="Sun H."/>
            <person name="Tritt A."/>
            <person name="Yoshinaga Y."/>
            <person name="Zwiers L.-H."/>
            <person name="Turgeon B."/>
            <person name="Goodwin S."/>
            <person name="Spatafora J."/>
            <person name="Crous P."/>
            <person name="Grigoriev I."/>
        </authorList>
    </citation>
    <scope>NUCLEOTIDE SEQUENCE</scope>
    <source>
        <strain evidence="1">CBS 122367</strain>
    </source>
</reference>
<dbReference type="OrthoDB" id="3798885at2759"/>
<dbReference type="EMBL" id="MU005621">
    <property type="protein sequence ID" value="KAF2677529.1"/>
    <property type="molecule type" value="Genomic_DNA"/>
</dbReference>
<accession>A0A6G1II05</accession>
<sequence>MYAASDILRSRLWMTQGINLSRKVSMSGERLLSKSRRPLSRGTSKTRPVFLERSRSSKYTLTDRLGRLSKTLDSLTILLPEGGDLVYKDGQTWLPVHKLWLLVFRLRGRYDVRRDRGQAIVQEDLSASRVDHEYCHNREHQNDEDELSGVFYITQRSPAWHHDACIYFTPLQQTIAWESVER</sequence>
<proteinExistence type="predicted"/>
<name>A0A6G1II05_9PLEO</name>
<organism evidence="1 2">
    <name type="scientific">Lentithecium fluviatile CBS 122367</name>
    <dbReference type="NCBI Taxonomy" id="1168545"/>
    <lineage>
        <taxon>Eukaryota</taxon>
        <taxon>Fungi</taxon>
        <taxon>Dikarya</taxon>
        <taxon>Ascomycota</taxon>
        <taxon>Pezizomycotina</taxon>
        <taxon>Dothideomycetes</taxon>
        <taxon>Pleosporomycetidae</taxon>
        <taxon>Pleosporales</taxon>
        <taxon>Massarineae</taxon>
        <taxon>Lentitheciaceae</taxon>
        <taxon>Lentithecium</taxon>
    </lineage>
</organism>
<protein>
    <submittedName>
        <fullName evidence="1">Uncharacterized protein</fullName>
    </submittedName>
</protein>
<dbReference type="Proteomes" id="UP000799291">
    <property type="component" value="Unassembled WGS sequence"/>
</dbReference>
<gene>
    <name evidence="1" type="ORF">K458DRAFT_158625</name>
</gene>
<evidence type="ECO:0000313" key="1">
    <source>
        <dbReference type="EMBL" id="KAF2677529.1"/>
    </source>
</evidence>
<keyword evidence="2" id="KW-1185">Reference proteome</keyword>
<dbReference type="AlphaFoldDB" id="A0A6G1II05"/>